<feature type="compositionally biased region" description="Basic and acidic residues" evidence="1">
    <location>
        <begin position="1"/>
        <end position="19"/>
    </location>
</feature>
<evidence type="ECO:0000313" key="2">
    <source>
        <dbReference type="Ensembl" id="ENSFALP00000022415.1"/>
    </source>
</evidence>
<feature type="compositionally biased region" description="Basic and acidic residues" evidence="1">
    <location>
        <begin position="145"/>
        <end position="157"/>
    </location>
</feature>
<accession>A0A803VI59</accession>
<evidence type="ECO:0000313" key="3">
    <source>
        <dbReference type="Proteomes" id="UP000016665"/>
    </source>
</evidence>
<gene>
    <name evidence="2" type="primary">OTUD3</name>
</gene>
<feature type="region of interest" description="Disordered" evidence="1">
    <location>
        <begin position="73"/>
        <end position="179"/>
    </location>
</feature>
<reference evidence="2 3" key="1">
    <citation type="journal article" date="2012" name="Nature">
        <title>The genomic landscape of species divergence in Ficedula flycatchers.</title>
        <authorList>
            <person name="Ellegren H."/>
            <person name="Smeds L."/>
            <person name="Burri R."/>
            <person name="Olason P.I."/>
            <person name="Backstrom N."/>
            <person name="Kawakami T."/>
            <person name="Kunstner A."/>
            <person name="Makinen H."/>
            <person name="Nadachowska-Brzyska K."/>
            <person name="Qvarnstrom A."/>
            <person name="Uebbing S."/>
            <person name="Wolf J.B."/>
        </authorList>
    </citation>
    <scope>NUCLEOTIDE SEQUENCE [LARGE SCALE GENOMIC DNA]</scope>
</reference>
<dbReference type="Proteomes" id="UP000016665">
    <property type="component" value="Chromosome 21"/>
</dbReference>
<dbReference type="GeneTree" id="ENSGT00390000016392"/>
<organism evidence="2 3">
    <name type="scientific">Ficedula albicollis</name>
    <name type="common">Collared flycatcher</name>
    <name type="synonym">Muscicapa albicollis</name>
    <dbReference type="NCBI Taxonomy" id="59894"/>
    <lineage>
        <taxon>Eukaryota</taxon>
        <taxon>Metazoa</taxon>
        <taxon>Chordata</taxon>
        <taxon>Craniata</taxon>
        <taxon>Vertebrata</taxon>
        <taxon>Euteleostomi</taxon>
        <taxon>Archelosauria</taxon>
        <taxon>Archosauria</taxon>
        <taxon>Dinosauria</taxon>
        <taxon>Saurischia</taxon>
        <taxon>Theropoda</taxon>
        <taxon>Coelurosauria</taxon>
        <taxon>Aves</taxon>
        <taxon>Neognathae</taxon>
        <taxon>Neoaves</taxon>
        <taxon>Telluraves</taxon>
        <taxon>Australaves</taxon>
        <taxon>Passeriformes</taxon>
        <taxon>Muscicapidae</taxon>
        <taxon>Ficedula</taxon>
    </lineage>
</organism>
<sequence>MLCKKESNKVEEVKPQKGDSEDETEVEEEDAVQKVCNATGCSDTDLVSHVLEVEDYNVESAIFAILQMKEGEGIGTEEQQEPPGREQKSCSRTLWEENGTGSRIFGNQSLHQGEAENAKGRAGSREENRGSRNSKVAKKQRKKQQWLEKKRQQEERHRQKVLASKRDSADTRTDTDPAKQVTLVKAMAALNI</sequence>
<name>A0A803VI59_FICAL</name>
<feature type="compositionally biased region" description="Basic and acidic residues" evidence="1">
    <location>
        <begin position="113"/>
        <end position="130"/>
    </location>
</feature>
<protein>
    <submittedName>
        <fullName evidence="2">OTU deubiquitinase 3</fullName>
    </submittedName>
</protein>
<evidence type="ECO:0000256" key="1">
    <source>
        <dbReference type="SAM" id="MobiDB-lite"/>
    </source>
</evidence>
<proteinExistence type="predicted"/>
<dbReference type="Ensembl" id="ENSFALT00000025397.1">
    <property type="protein sequence ID" value="ENSFALP00000022415.1"/>
    <property type="gene ID" value="ENSFALG00000010579.2"/>
</dbReference>
<feature type="compositionally biased region" description="Basic residues" evidence="1">
    <location>
        <begin position="135"/>
        <end position="144"/>
    </location>
</feature>
<reference evidence="2" key="2">
    <citation type="submission" date="2025-08" db="UniProtKB">
        <authorList>
            <consortium name="Ensembl"/>
        </authorList>
    </citation>
    <scope>IDENTIFICATION</scope>
</reference>
<feature type="region of interest" description="Disordered" evidence="1">
    <location>
        <begin position="1"/>
        <end position="31"/>
    </location>
</feature>
<feature type="compositionally biased region" description="Polar residues" evidence="1">
    <location>
        <begin position="99"/>
        <end position="111"/>
    </location>
</feature>
<reference evidence="2" key="3">
    <citation type="submission" date="2025-09" db="UniProtKB">
        <authorList>
            <consortium name="Ensembl"/>
        </authorList>
    </citation>
    <scope>IDENTIFICATION</scope>
</reference>
<feature type="compositionally biased region" description="Basic and acidic residues" evidence="1">
    <location>
        <begin position="164"/>
        <end position="177"/>
    </location>
</feature>
<dbReference type="AlphaFoldDB" id="A0A803VI59"/>
<feature type="compositionally biased region" description="Acidic residues" evidence="1">
    <location>
        <begin position="20"/>
        <end position="30"/>
    </location>
</feature>
<keyword evidence="3" id="KW-1185">Reference proteome</keyword>